<dbReference type="Proteomes" id="UP000789508">
    <property type="component" value="Unassembled WGS sequence"/>
</dbReference>
<feature type="non-terminal residue" evidence="2">
    <location>
        <position position="750"/>
    </location>
</feature>
<dbReference type="EMBL" id="CAJVPS010002780">
    <property type="protein sequence ID" value="CAG8576162.1"/>
    <property type="molecule type" value="Genomic_DNA"/>
</dbReference>
<feature type="region of interest" description="Disordered" evidence="1">
    <location>
        <begin position="704"/>
        <end position="750"/>
    </location>
</feature>
<keyword evidence="3" id="KW-1185">Reference proteome</keyword>
<evidence type="ECO:0000313" key="2">
    <source>
        <dbReference type="EMBL" id="CAG8576162.1"/>
    </source>
</evidence>
<feature type="compositionally biased region" description="Basic and acidic residues" evidence="1">
    <location>
        <begin position="173"/>
        <end position="183"/>
    </location>
</feature>
<dbReference type="OrthoDB" id="2397721at2759"/>
<sequence length="750" mass="86236">WRDDRRLPRPFVIQGSSLSHKTGVRAQPILTPGPLGLGNFLGYLILKWDEIEAHKTGVRAQNPRPDYKIAKSWEKERTRKQVHLHQPINVSVKGSINTVNGGKVGTIKNKQENSPLRRTPRKINRVIYAENSNKVNNISKRTYEEVSDEDSEVHDDENEDEDVDEDDDENKGEDDNKDKKAKERKKLEKKLIDDFISRFKAINADDKWNLPSGRFVEDVLYDWAVTHRSETLAHSFILDTDCQEVMDLFSPEEKETILNTNKKSFPAVQDDIKKYVMKYYKKNVDDLRETVMEPYLKNGETYNSKLHYDLEWIHLVFNKFVIEWEQGVNALAEDNLEAWIVSHVWTFIVDMALKDIEETKIGKSDGGSFASKMRKNKKRKIGKSIIRGRKIDILLKLRNSSREILAGEVARTGGIHDKKYLGDRMKLLKLMKDMFDTIIESLPPTTIKNYECLCTFGIQLFKNKGTVYIMDRPKGVISRLTKKAQLEAPIYIEGICELILSIITMLELKITIDNSDPVVRIIGQQVALCTDISESDVLFSGIINTTKKLAINQNFLYKRNDKRVMESTWKHDIVNDIKRLIFHDIDDFAVECSSESTRNRNSKNGPDKKPDLKGCLSVKYHLLEVFFAEVSSGPFEPTSTSRKHEEDDYKKLILLSKDAYNFIRENYSSDDKNSKKNLKIIEEVCTNYASDEEHDQNLKENLSDHELTNEEQEDSSSDEDVDGSSGDLTDSSEELRKCKNGSLVSTINNN</sequence>
<feature type="compositionally biased region" description="Acidic residues" evidence="1">
    <location>
        <begin position="145"/>
        <end position="172"/>
    </location>
</feature>
<dbReference type="AlphaFoldDB" id="A0A9N9G463"/>
<accession>A0A9N9G463</accession>
<organism evidence="2 3">
    <name type="scientific">Ambispora leptoticha</name>
    <dbReference type="NCBI Taxonomy" id="144679"/>
    <lineage>
        <taxon>Eukaryota</taxon>
        <taxon>Fungi</taxon>
        <taxon>Fungi incertae sedis</taxon>
        <taxon>Mucoromycota</taxon>
        <taxon>Glomeromycotina</taxon>
        <taxon>Glomeromycetes</taxon>
        <taxon>Archaeosporales</taxon>
        <taxon>Ambisporaceae</taxon>
        <taxon>Ambispora</taxon>
    </lineage>
</organism>
<gene>
    <name evidence="2" type="ORF">ALEPTO_LOCUS7042</name>
</gene>
<feature type="region of interest" description="Disordered" evidence="1">
    <location>
        <begin position="101"/>
        <end position="183"/>
    </location>
</feature>
<proteinExistence type="predicted"/>
<feature type="compositionally biased region" description="Acidic residues" evidence="1">
    <location>
        <begin position="709"/>
        <end position="722"/>
    </location>
</feature>
<protein>
    <submittedName>
        <fullName evidence="2">11684_t:CDS:1</fullName>
    </submittedName>
</protein>
<comment type="caution">
    <text evidence="2">The sequence shown here is derived from an EMBL/GenBank/DDBJ whole genome shotgun (WGS) entry which is preliminary data.</text>
</comment>
<evidence type="ECO:0000313" key="3">
    <source>
        <dbReference type="Proteomes" id="UP000789508"/>
    </source>
</evidence>
<feature type="compositionally biased region" description="Polar residues" evidence="1">
    <location>
        <begin position="130"/>
        <end position="140"/>
    </location>
</feature>
<reference evidence="2" key="1">
    <citation type="submission" date="2021-06" db="EMBL/GenBank/DDBJ databases">
        <authorList>
            <person name="Kallberg Y."/>
            <person name="Tangrot J."/>
            <person name="Rosling A."/>
        </authorList>
    </citation>
    <scope>NUCLEOTIDE SEQUENCE</scope>
    <source>
        <strain evidence="2">FL130A</strain>
    </source>
</reference>
<evidence type="ECO:0000256" key="1">
    <source>
        <dbReference type="SAM" id="MobiDB-lite"/>
    </source>
</evidence>
<name>A0A9N9G463_9GLOM</name>